<proteinExistence type="predicted"/>
<dbReference type="Proteomes" id="UP001447842">
    <property type="component" value="Chromosome"/>
</dbReference>
<keyword evidence="1" id="KW-1133">Transmembrane helix</keyword>
<evidence type="ECO:0000256" key="1">
    <source>
        <dbReference type="SAM" id="Phobius"/>
    </source>
</evidence>
<feature type="transmembrane region" description="Helical" evidence="1">
    <location>
        <begin position="119"/>
        <end position="137"/>
    </location>
</feature>
<name>A0ABZ3HDX5_9BACT</name>
<reference evidence="3 4" key="1">
    <citation type="submission" date="2024-03" db="EMBL/GenBank/DDBJ databases">
        <title>Sulfurimonas sp. HSL3-1.</title>
        <authorList>
            <person name="Wang S."/>
        </authorList>
    </citation>
    <scope>NUCLEOTIDE SEQUENCE [LARGE SCALE GENOMIC DNA]</scope>
    <source>
        <strain evidence="3 4">HSL3-1</strain>
    </source>
</reference>
<keyword evidence="1" id="KW-0472">Membrane</keyword>
<protein>
    <submittedName>
        <fullName evidence="3">DUF4395 domain-containing protein</fullName>
    </submittedName>
</protein>
<sequence>MFIETGNACTYTHASKGSFLNLQSFLWDYGEKVPGYDVRVVNEREARAAAGILGILGTIIIFVGIGFNHIMAARIYLAFLFIDFTLRMISPKYVPSLLLGKFVVQNQKPEYVGGLQKRFAWTLGWLISLPMVWWFVINWDITFYKVLICVLCASLMFLESAFSICVGCMIYKLLTRIDPVHCPGGTCELRIKEPIQKFNPAQKVIAALTVVGFLVGTYAFLAYEEPKTFFGEFLHEAVLTESQLIKEKEEAYQRELEKEFGDDF</sequence>
<dbReference type="RefSeq" id="WP_345973774.1">
    <property type="nucleotide sequence ID" value="NZ_CP147920.1"/>
</dbReference>
<evidence type="ECO:0000259" key="2">
    <source>
        <dbReference type="Pfam" id="PF14340"/>
    </source>
</evidence>
<gene>
    <name evidence="3" type="ORF">WCY31_09010</name>
</gene>
<feature type="domain" description="DUF4395" evidence="2">
    <location>
        <begin position="41"/>
        <end position="176"/>
    </location>
</feature>
<feature type="transmembrane region" description="Helical" evidence="1">
    <location>
        <begin position="204"/>
        <end position="223"/>
    </location>
</feature>
<dbReference type="InterPro" id="IPR025508">
    <property type="entry name" value="DUF4395"/>
</dbReference>
<organism evidence="3 4">
    <name type="scientific">Sulfurimonas diazotrophicus</name>
    <dbReference type="NCBI Taxonomy" id="3131939"/>
    <lineage>
        <taxon>Bacteria</taxon>
        <taxon>Pseudomonadati</taxon>
        <taxon>Campylobacterota</taxon>
        <taxon>Epsilonproteobacteria</taxon>
        <taxon>Campylobacterales</taxon>
        <taxon>Sulfurimonadaceae</taxon>
        <taxon>Sulfurimonas</taxon>
    </lineage>
</organism>
<accession>A0ABZ3HDX5</accession>
<feature type="transmembrane region" description="Helical" evidence="1">
    <location>
        <begin position="48"/>
        <end position="67"/>
    </location>
</feature>
<feature type="transmembrane region" description="Helical" evidence="1">
    <location>
        <begin position="143"/>
        <end position="171"/>
    </location>
</feature>
<evidence type="ECO:0000313" key="3">
    <source>
        <dbReference type="EMBL" id="XAU16363.1"/>
    </source>
</evidence>
<keyword evidence="1" id="KW-0812">Transmembrane</keyword>
<evidence type="ECO:0000313" key="4">
    <source>
        <dbReference type="Proteomes" id="UP001447842"/>
    </source>
</evidence>
<dbReference type="Pfam" id="PF14340">
    <property type="entry name" value="DUF4395"/>
    <property type="match status" value="1"/>
</dbReference>
<keyword evidence="4" id="KW-1185">Reference proteome</keyword>
<dbReference type="EMBL" id="CP147920">
    <property type="protein sequence ID" value="XAU16363.1"/>
    <property type="molecule type" value="Genomic_DNA"/>
</dbReference>